<feature type="region of interest" description="Disordered" evidence="1">
    <location>
        <begin position="63"/>
        <end position="104"/>
    </location>
</feature>
<dbReference type="GeneID" id="37079709"/>
<feature type="compositionally biased region" description="Basic and acidic residues" evidence="1">
    <location>
        <begin position="37"/>
        <end position="48"/>
    </location>
</feature>
<feature type="compositionally biased region" description="Basic residues" evidence="1">
    <location>
        <begin position="17"/>
        <end position="26"/>
    </location>
</feature>
<dbReference type="RefSeq" id="XP_025435884.1">
    <property type="nucleotide sequence ID" value="XM_025578480.1"/>
</dbReference>
<protein>
    <submittedName>
        <fullName evidence="2">Uncharacterized protein</fullName>
    </submittedName>
</protein>
<reference evidence="2 3" key="1">
    <citation type="submission" date="2016-12" db="EMBL/GenBank/DDBJ databases">
        <title>The genomes of Aspergillus section Nigri reveals drivers in fungal speciation.</title>
        <authorList>
            <consortium name="DOE Joint Genome Institute"/>
            <person name="Vesth T.C."/>
            <person name="Nybo J."/>
            <person name="Theobald S."/>
            <person name="Brandl J."/>
            <person name="Frisvad J.C."/>
            <person name="Nielsen K.F."/>
            <person name="Lyhne E.K."/>
            <person name="Kogle M.E."/>
            <person name="Kuo A."/>
            <person name="Riley R."/>
            <person name="Clum A."/>
            <person name="Nolan M."/>
            <person name="Lipzen A."/>
            <person name="Salamov A."/>
            <person name="Henrissat B."/>
            <person name="Wiebenga A."/>
            <person name="De Vries R.P."/>
            <person name="Grigoriev I.V."/>
            <person name="Mortensen U.H."/>
            <person name="Andersen M.R."/>
            <person name="Baker S.E."/>
        </authorList>
    </citation>
    <scope>NUCLEOTIDE SEQUENCE [LARGE SCALE GENOMIC DNA]</scope>
    <source>
        <strain evidence="2 3">JOP 1030-1</strain>
    </source>
</reference>
<gene>
    <name evidence="2" type="ORF">BP01DRAFT_396585</name>
</gene>
<dbReference type="OrthoDB" id="4422094at2759"/>
<sequence length="351" mass="40253">MPTQRRKPHSHQDAATTRRHKYHLRSKGPVGPGTFQTREKLTPRRLSKRESYSFRVGIRLRLAPRRPARPDDVTSTNSGSWESSSQRSDAACRPYGADENENGDGTSFYVEQVVYQSLPHREGPIVVNAEVEVLDRVPIEAMIDAKYIPSDEDPEFQRRADDWQDPAIAHAIGNCSPRAEEASSQQADLTDFFEAVRSDRYRNHTDARMFLFMWILLRGFPSQQNGEISFLGDCYIPLWREHAHRNEGVYFEYYIARWKFFNGEELISPPFAICTCNHGDGRVGIARYEIPALLLQANMNAKLGTEHLKHLTAYVLSLQGWNLRFLKATMPVRDAQRLSIPEYLSGKIKVE</sequence>
<keyword evidence="3" id="KW-1185">Reference proteome</keyword>
<dbReference type="EMBL" id="KZ821218">
    <property type="protein sequence ID" value="PYH49902.1"/>
    <property type="molecule type" value="Genomic_DNA"/>
</dbReference>
<evidence type="ECO:0000313" key="2">
    <source>
        <dbReference type="EMBL" id="PYH49902.1"/>
    </source>
</evidence>
<dbReference type="Proteomes" id="UP000248349">
    <property type="component" value="Unassembled WGS sequence"/>
</dbReference>
<feature type="compositionally biased region" description="Low complexity" evidence="1">
    <location>
        <begin position="75"/>
        <end position="85"/>
    </location>
</feature>
<evidence type="ECO:0000313" key="3">
    <source>
        <dbReference type="Proteomes" id="UP000248349"/>
    </source>
</evidence>
<accession>A0A319AV12</accession>
<feature type="region of interest" description="Disordered" evidence="1">
    <location>
        <begin position="1"/>
        <end position="48"/>
    </location>
</feature>
<organism evidence="2 3">
    <name type="scientific">Aspergillus saccharolyticus JOP 1030-1</name>
    <dbReference type="NCBI Taxonomy" id="1450539"/>
    <lineage>
        <taxon>Eukaryota</taxon>
        <taxon>Fungi</taxon>
        <taxon>Dikarya</taxon>
        <taxon>Ascomycota</taxon>
        <taxon>Pezizomycotina</taxon>
        <taxon>Eurotiomycetes</taxon>
        <taxon>Eurotiomycetidae</taxon>
        <taxon>Eurotiales</taxon>
        <taxon>Aspergillaceae</taxon>
        <taxon>Aspergillus</taxon>
        <taxon>Aspergillus subgen. Circumdati</taxon>
    </lineage>
</organism>
<evidence type="ECO:0000256" key="1">
    <source>
        <dbReference type="SAM" id="MobiDB-lite"/>
    </source>
</evidence>
<name>A0A319AV12_9EURO</name>
<proteinExistence type="predicted"/>
<dbReference type="AlphaFoldDB" id="A0A319AV12"/>